<evidence type="ECO:0000256" key="5">
    <source>
        <dbReference type="ARBA" id="ARBA00022989"/>
    </source>
</evidence>
<dbReference type="Pfam" id="PF02308">
    <property type="entry name" value="MgtC"/>
    <property type="match status" value="1"/>
</dbReference>
<evidence type="ECO:0000256" key="6">
    <source>
        <dbReference type="ARBA" id="ARBA00023136"/>
    </source>
</evidence>
<feature type="transmembrane region" description="Helical" evidence="7">
    <location>
        <begin position="33"/>
        <end position="53"/>
    </location>
</feature>
<dbReference type="PANTHER" id="PTHR33778">
    <property type="entry name" value="PROTEIN MGTC"/>
    <property type="match status" value="1"/>
</dbReference>
<comment type="caution">
    <text evidence="9">The sequence shown here is derived from an EMBL/GenBank/DDBJ whole genome shotgun (WGS) entry which is preliminary data.</text>
</comment>
<evidence type="ECO:0000313" key="9">
    <source>
        <dbReference type="EMBL" id="RVT63470.1"/>
    </source>
</evidence>
<dbReference type="PRINTS" id="PR01837">
    <property type="entry name" value="MGTCSAPBPROT"/>
</dbReference>
<comment type="subcellular location">
    <subcellularLocation>
        <location evidence="1">Cell membrane</location>
        <topology evidence="1">Multi-pass membrane protein</topology>
    </subcellularLocation>
</comment>
<proteinExistence type="inferred from homology"/>
<gene>
    <name evidence="9" type="ORF">EM808_09340</name>
</gene>
<keyword evidence="4 7" id="KW-0812">Transmembrane</keyword>
<evidence type="ECO:0000313" key="10">
    <source>
        <dbReference type="Proteomes" id="UP000288024"/>
    </source>
</evidence>
<keyword evidence="3" id="KW-1003">Cell membrane</keyword>
<name>A0A437KBJ3_9BACI</name>
<dbReference type="EMBL" id="RZTZ01000003">
    <property type="protein sequence ID" value="RVT63470.1"/>
    <property type="molecule type" value="Genomic_DNA"/>
</dbReference>
<organism evidence="9 10">
    <name type="scientific">Niallia taxi</name>
    <dbReference type="NCBI Taxonomy" id="2499688"/>
    <lineage>
        <taxon>Bacteria</taxon>
        <taxon>Bacillati</taxon>
        <taxon>Bacillota</taxon>
        <taxon>Bacilli</taxon>
        <taxon>Bacillales</taxon>
        <taxon>Bacillaceae</taxon>
        <taxon>Niallia</taxon>
    </lineage>
</organism>
<evidence type="ECO:0000256" key="4">
    <source>
        <dbReference type="ARBA" id="ARBA00022692"/>
    </source>
</evidence>
<keyword evidence="6 7" id="KW-0472">Membrane</keyword>
<dbReference type="InterPro" id="IPR049177">
    <property type="entry name" value="MgtC_SapB_SrpB_YhiD_N"/>
</dbReference>
<keyword evidence="10" id="KW-1185">Reference proteome</keyword>
<reference evidence="9 10" key="1">
    <citation type="submission" date="2019-01" db="EMBL/GenBank/DDBJ databases">
        <title>Bacillus sp. M5HDSG1-1, whole genome shotgun sequence.</title>
        <authorList>
            <person name="Tuo L."/>
        </authorList>
    </citation>
    <scope>NUCLEOTIDE SEQUENCE [LARGE SCALE GENOMIC DNA]</scope>
    <source>
        <strain evidence="9 10">M5HDSG1-1</strain>
    </source>
</reference>
<dbReference type="Proteomes" id="UP000288024">
    <property type="component" value="Unassembled WGS sequence"/>
</dbReference>
<keyword evidence="5 7" id="KW-1133">Transmembrane helix</keyword>
<dbReference type="AlphaFoldDB" id="A0A437KBJ3"/>
<feature type="transmembrane region" description="Helical" evidence="7">
    <location>
        <begin position="129"/>
        <end position="147"/>
    </location>
</feature>
<evidence type="ECO:0000256" key="7">
    <source>
        <dbReference type="SAM" id="Phobius"/>
    </source>
</evidence>
<evidence type="ECO:0000259" key="8">
    <source>
        <dbReference type="Pfam" id="PF02308"/>
    </source>
</evidence>
<evidence type="ECO:0000256" key="2">
    <source>
        <dbReference type="ARBA" id="ARBA00009298"/>
    </source>
</evidence>
<feature type="transmembrane region" description="Helical" evidence="7">
    <location>
        <begin position="73"/>
        <end position="91"/>
    </location>
</feature>
<accession>A0A437KBJ3</accession>
<evidence type="ECO:0000256" key="3">
    <source>
        <dbReference type="ARBA" id="ARBA00022475"/>
    </source>
</evidence>
<feature type="domain" description="MgtC/SapB/SrpB/YhiD N-terminal" evidence="8">
    <location>
        <begin position="12"/>
        <end position="142"/>
    </location>
</feature>
<dbReference type="PANTHER" id="PTHR33778:SF4">
    <property type="entry name" value="PROTEIN SAPB"/>
    <property type="match status" value="1"/>
</dbReference>
<evidence type="ECO:0000256" key="1">
    <source>
        <dbReference type="ARBA" id="ARBA00004651"/>
    </source>
</evidence>
<comment type="similarity">
    <text evidence="2">Belongs to the MgtC/SapB family.</text>
</comment>
<dbReference type="InterPro" id="IPR003416">
    <property type="entry name" value="MgtC/SapB/SrpB/YhiD_fam"/>
</dbReference>
<sequence length="231" mass="25022">MMLIDIDFLIKLGISTGLGLIIGLEREIKRKPVGLKTSLVISIVSCLLTIVSIESAYKFPGSDHVNITMDPLRLPAQIVSGIGFLGAGVILRRGNDSISGLTTAALIWGAGGIGIAVGAGYYLEALAGVTLLLVSVKFVPFIMSLIGPRQLREKEIKVKLKATEKEDVTTIIDSIRQLKAGIKNLRIKDLETGEHSINLILIVDQKRELTEFYKDISGISGVREIEIESLN</sequence>
<feature type="transmembrane region" description="Helical" evidence="7">
    <location>
        <begin position="103"/>
        <end position="123"/>
    </location>
</feature>
<dbReference type="GO" id="GO:0005886">
    <property type="term" value="C:plasma membrane"/>
    <property type="evidence" value="ECO:0007669"/>
    <property type="project" value="UniProtKB-SubCell"/>
</dbReference>
<protein>
    <submittedName>
        <fullName evidence="9">MgtC/SapB family protein</fullName>
    </submittedName>
</protein>